<keyword evidence="1" id="KW-0812">Transmembrane</keyword>
<reference evidence="2" key="2">
    <citation type="journal article" date="2024" name="Plant">
        <title>Genomic evolution and insights into agronomic trait innovations of Sesamum species.</title>
        <authorList>
            <person name="Miao H."/>
            <person name="Wang L."/>
            <person name="Qu L."/>
            <person name="Liu H."/>
            <person name="Sun Y."/>
            <person name="Le M."/>
            <person name="Wang Q."/>
            <person name="Wei S."/>
            <person name="Zheng Y."/>
            <person name="Lin W."/>
            <person name="Duan Y."/>
            <person name="Cao H."/>
            <person name="Xiong S."/>
            <person name="Wang X."/>
            <person name="Wei L."/>
            <person name="Li C."/>
            <person name="Ma Q."/>
            <person name="Ju M."/>
            <person name="Zhao R."/>
            <person name="Li G."/>
            <person name="Mu C."/>
            <person name="Tian Q."/>
            <person name="Mei H."/>
            <person name="Zhang T."/>
            <person name="Gao T."/>
            <person name="Zhang H."/>
        </authorList>
    </citation>
    <scope>NUCLEOTIDE SEQUENCE</scope>
    <source>
        <strain evidence="2">K16</strain>
    </source>
</reference>
<dbReference type="Proteomes" id="UP001289374">
    <property type="component" value="Unassembled WGS sequence"/>
</dbReference>
<sequence>MASTIIQCTKTSKFTPANVFLKATPGPVRPAFLRVSRMHQMNGKRVVFAAFSAAGSSGANSEFNPYEVLGVNPLEGFDMVKSVYAKKRKDAERRGDEAAAAQLERAYDKIMMSQLTKRKKGETFGSFRGYTGVLNVIEFAGGYIPVFLFNNQELLVTASTALMLHVLASYYR</sequence>
<accession>A0AAE2BHA2</accession>
<gene>
    <name evidence="2" type="ORF">Sango_2668300</name>
</gene>
<keyword evidence="1" id="KW-0472">Membrane</keyword>
<comment type="caution">
    <text evidence="2">The sequence shown here is derived from an EMBL/GenBank/DDBJ whole genome shotgun (WGS) entry which is preliminary data.</text>
</comment>
<dbReference type="InterPro" id="IPR021788">
    <property type="entry name" value="CPP1-like"/>
</dbReference>
<protein>
    <submittedName>
        <fullName evidence="2">Uncharacterized protein</fullName>
    </submittedName>
</protein>
<reference evidence="2" key="1">
    <citation type="submission" date="2020-06" db="EMBL/GenBank/DDBJ databases">
        <authorList>
            <person name="Li T."/>
            <person name="Hu X."/>
            <person name="Zhang T."/>
            <person name="Song X."/>
            <person name="Zhang H."/>
            <person name="Dai N."/>
            <person name="Sheng W."/>
            <person name="Hou X."/>
            <person name="Wei L."/>
        </authorList>
    </citation>
    <scope>NUCLEOTIDE SEQUENCE</scope>
    <source>
        <strain evidence="2">K16</strain>
        <tissue evidence="2">Leaf</tissue>
    </source>
</reference>
<feature type="transmembrane region" description="Helical" evidence="1">
    <location>
        <begin position="154"/>
        <end position="171"/>
    </location>
</feature>
<dbReference type="PANTHER" id="PTHR33372">
    <property type="match status" value="1"/>
</dbReference>
<name>A0AAE2BHA2_9LAMI</name>
<organism evidence="2 3">
    <name type="scientific">Sesamum angolense</name>
    <dbReference type="NCBI Taxonomy" id="2727404"/>
    <lineage>
        <taxon>Eukaryota</taxon>
        <taxon>Viridiplantae</taxon>
        <taxon>Streptophyta</taxon>
        <taxon>Embryophyta</taxon>
        <taxon>Tracheophyta</taxon>
        <taxon>Spermatophyta</taxon>
        <taxon>Magnoliopsida</taxon>
        <taxon>eudicotyledons</taxon>
        <taxon>Gunneridae</taxon>
        <taxon>Pentapetalae</taxon>
        <taxon>asterids</taxon>
        <taxon>lamiids</taxon>
        <taxon>Lamiales</taxon>
        <taxon>Pedaliaceae</taxon>
        <taxon>Sesamum</taxon>
    </lineage>
</organism>
<proteinExistence type="predicted"/>
<dbReference type="InterPro" id="IPR036869">
    <property type="entry name" value="J_dom_sf"/>
</dbReference>
<feature type="transmembrane region" description="Helical" evidence="1">
    <location>
        <begin position="127"/>
        <end position="148"/>
    </location>
</feature>
<evidence type="ECO:0000313" key="2">
    <source>
        <dbReference type="EMBL" id="KAK4385443.1"/>
    </source>
</evidence>
<dbReference type="AlphaFoldDB" id="A0AAE2BHA2"/>
<evidence type="ECO:0000313" key="3">
    <source>
        <dbReference type="Proteomes" id="UP001289374"/>
    </source>
</evidence>
<dbReference type="Pfam" id="PF11833">
    <property type="entry name" value="CPP1-like"/>
    <property type="match status" value="1"/>
</dbReference>
<dbReference type="PANTHER" id="PTHR33372:SF5">
    <property type="entry name" value="PROTEIN CHLOROPLAST J-LIKE DOMAIN 1, CHLOROPLASTIC"/>
    <property type="match status" value="1"/>
</dbReference>
<dbReference type="SUPFAM" id="SSF46565">
    <property type="entry name" value="Chaperone J-domain"/>
    <property type="match status" value="1"/>
</dbReference>
<evidence type="ECO:0000256" key="1">
    <source>
        <dbReference type="SAM" id="Phobius"/>
    </source>
</evidence>
<dbReference type="GO" id="GO:0031969">
    <property type="term" value="C:chloroplast membrane"/>
    <property type="evidence" value="ECO:0007669"/>
    <property type="project" value="TreeGrafter"/>
</dbReference>
<keyword evidence="1" id="KW-1133">Transmembrane helix</keyword>
<dbReference type="EMBL" id="JACGWL010000016">
    <property type="protein sequence ID" value="KAK4385443.1"/>
    <property type="molecule type" value="Genomic_DNA"/>
</dbReference>
<keyword evidence="3" id="KW-1185">Reference proteome</keyword>